<evidence type="ECO:0000256" key="9">
    <source>
        <dbReference type="PIRSR" id="PIRSR001549-1"/>
    </source>
</evidence>
<dbReference type="PANTHER" id="PTHR43707">
    <property type="entry name" value="HISTIDYL-TRNA SYNTHETASE"/>
    <property type="match status" value="1"/>
</dbReference>
<evidence type="ECO:0000256" key="4">
    <source>
        <dbReference type="ARBA" id="ARBA00022840"/>
    </source>
</evidence>
<dbReference type="HAMAP" id="MF_00127">
    <property type="entry name" value="His_tRNA_synth"/>
    <property type="match status" value="1"/>
</dbReference>
<dbReference type="InterPro" id="IPR033656">
    <property type="entry name" value="HisRS_anticodon"/>
</dbReference>
<dbReference type="InterPro" id="IPR004154">
    <property type="entry name" value="Anticodon-bd"/>
</dbReference>
<comment type="similarity">
    <text evidence="1 8">Belongs to the class-II aminoacyl-tRNA synthetase family.</text>
</comment>
<evidence type="ECO:0000256" key="1">
    <source>
        <dbReference type="ARBA" id="ARBA00008226"/>
    </source>
</evidence>
<dbReference type="InterPro" id="IPR015807">
    <property type="entry name" value="His-tRNA-ligase"/>
</dbReference>
<dbReference type="AlphaFoldDB" id="A0A2H0U7G1"/>
<dbReference type="Proteomes" id="UP000231379">
    <property type="component" value="Unassembled WGS sequence"/>
</dbReference>
<dbReference type="CDD" id="cd00773">
    <property type="entry name" value="HisRS-like_core"/>
    <property type="match status" value="1"/>
</dbReference>
<feature type="binding site" evidence="9">
    <location>
        <position position="136"/>
    </location>
    <ligand>
        <name>L-histidine</name>
        <dbReference type="ChEBI" id="CHEBI:57595"/>
    </ligand>
</feature>
<keyword evidence="2 8" id="KW-0436">Ligase</keyword>
<dbReference type="SUPFAM" id="SSF52954">
    <property type="entry name" value="Class II aaRS ABD-related"/>
    <property type="match status" value="1"/>
</dbReference>
<gene>
    <name evidence="8" type="primary">hisS</name>
    <name evidence="11" type="ORF">COU20_02970</name>
</gene>
<protein>
    <recommendedName>
        <fullName evidence="8">Histidine--tRNA ligase</fullName>
        <ecNumber evidence="8">6.1.1.21</ecNumber>
    </recommendedName>
    <alternativeName>
        <fullName evidence="8">Histidyl-tRNA synthetase</fullName>
        <shortName evidence="8">HisRS</shortName>
    </alternativeName>
</protein>
<comment type="catalytic activity">
    <reaction evidence="7 8">
        <text>tRNA(His) + L-histidine + ATP = L-histidyl-tRNA(His) + AMP + diphosphate + H(+)</text>
        <dbReference type="Rhea" id="RHEA:17313"/>
        <dbReference type="Rhea" id="RHEA-COMP:9665"/>
        <dbReference type="Rhea" id="RHEA-COMP:9689"/>
        <dbReference type="ChEBI" id="CHEBI:15378"/>
        <dbReference type="ChEBI" id="CHEBI:30616"/>
        <dbReference type="ChEBI" id="CHEBI:33019"/>
        <dbReference type="ChEBI" id="CHEBI:57595"/>
        <dbReference type="ChEBI" id="CHEBI:78442"/>
        <dbReference type="ChEBI" id="CHEBI:78527"/>
        <dbReference type="ChEBI" id="CHEBI:456215"/>
        <dbReference type="EC" id="6.1.1.21"/>
    </reaction>
</comment>
<dbReference type="PROSITE" id="PS50862">
    <property type="entry name" value="AA_TRNA_LIGASE_II"/>
    <property type="match status" value="1"/>
</dbReference>
<evidence type="ECO:0000259" key="10">
    <source>
        <dbReference type="PROSITE" id="PS50862"/>
    </source>
</evidence>
<dbReference type="NCBIfam" id="TIGR00442">
    <property type="entry name" value="hisS"/>
    <property type="match status" value="1"/>
</dbReference>
<reference evidence="12" key="1">
    <citation type="submission" date="2017-09" db="EMBL/GenBank/DDBJ databases">
        <title>Depth-based differentiation of microbial function through sediment-hosted aquifers and enrichment of novel symbionts in the deep terrestrial subsurface.</title>
        <authorList>
            <person name="Probst A.J."/>
            <person name="Ladd B."/>
            <person name="Jarett J.K."/>
            <person name="Geller-Mcgrath D.E."/>
            <person name="Sieber C.M.K."/>
            <person name="Emerson J.B."/>
            <person name="Anantharaman K."/>
            <person name="Thomas B.C."/>
            <person name="Malmstrom R."/>
            <person name="Stieglmeier M."/>
            <person name="Klingl A."/>
            <person name="Woyke T."/>
            <person name="Ryan C.M."/>
            <person name="Banfield J.F."/>
        </authorList>
    </citation>
    <scope>NUCLEOTIDE SEQUENCE [LARGE SCALE GENOMIC DNA]</scope>
</reference>
<dbReference type="CDD" id="cd00859">
    <property type="entry name" value="HisRS_anticodon"/>
    <property type="match status" value="1"/>
</dbReference>
<dbReference type="InterPro" id="IPR006195">
    <property type="entry name" value="aa-tRNA-synth_II"/>
</dbReference>
<keyword evidence="3 8" id="KW-0547">Nucleotide-binding</keyword>
<evidence type="ECO:0000313" key="11">
    <source>
        <dbReference type="EMBL" id="PIR82361.1"/>
    </source>
</evidence>
<comment type="subcellular location">
    <subcellularLocation>
        <location evidence="8">Cytoplasm</location>
    </subcellularLocation>
</comment>
<keyword evidence="5 8" id="KW-0648">Protein biosynthesis</keyword>
<dbReference type="InterPro" id="IPR004516">
    <property type="entry name" value="HisRS/HisZ"/>
</dbReference>
<accession>A0A2H0U7G1</accession>
<keyword evidence="4 8" id="KW-0067">ATP-binding</keyword>
<evidence type="ECO:0000313" key="12">
    <source>
        <dbReference type="Proteomes" id="UP000231379"/>
    </source>
</evidence>
<evidence type="ECO:0000256" key="8">
    <source>
        <dbReference type="HAMAP-Rule" id="MF_00127"/>
    </source>
</evidence>
<evidence type="ECO:0000256" key="3">
    <source>
        <dbReference type="ARBA" id="ARBA00022741"/>
    </source>
</evidence>
<feature type="binding site" evidence="9">
    <location>
        <begin position="263"/>
        <end position="264"/>
    </location>
    <ligand>
        <name>L-histidine</name>
        <dbReference type="ChEBI" id="CHEBI:57595"/>
    </ligand>
</feature>
<dbReference type="GO" id="GO:0005524">
    <property type="term" value="F:ATP binding"/>
    <property type="evidence" value="ECO:0007669"/>
    <property type="project" value="UniProtKB-UniRule"/>
</dbReference>
<dbReference type="Pfam" id="PF13393">
    <property type="entry name" value="tRNA-synt_His"/>
    <property type="match status" value="1"/>
</dbReference>
<proteinExistence type="inferred from homology"/>
<evidence type="ECO:0000256" key="6">
    <source>
        <dbReference type="ARBA" id="ARBA00023146"/>
    </source>
</evidence>
<dbReference type="InterPro" id="IPR041715">
    <property type="entry name" value="HisRS-like_core"/>
</dbReference>
<feature type="binding site" evidence="9">
    <location>
        <position position="259"/>
    </location>
    <ligand>
        <name>L-histidine</name>
        <dbReference type="ChEBI" id="CHEBI:57595"/>
    </ligand>
</feature>
<name>A0A2H0U7G1_9BACT</name>
<feature type="binding site" evidence="9">
    <location>
        <position position="132"/>
    </location>
    <ligand>
        <name>L-histidine</name>
        <dbReference type="ChEBI" id="CHEBI:57595"/>
    </ligand>
</feature>
<dbReference type="PANTHER" id="PTHR43707:SF1">
    <property type="entry name" value="HISTIDINE--TRNA LIGASE, MITOCHONDRIAL-RELATED"/>
    <property type="match status" value="1"/>
</dbReference>
<dbReference type="InterPro" id="IPR036621">
    <property type="entry name" value="Anticodon-bd_dom_sf"/>
</dbReference>
<evidence type="ECO:0000256" key="5">
    <source>
        <dbReference type="ARBA" id="ARBA00022917"/>
    </source>
</evidence>
<feature type="domain" description="Aminoacyl-transfer RNA synthetases class-II family profile" evidence="10">
    <location>
        <begin position="28"/>
        <end position="323"/>
    </location>
</feature>
<dbReference type="InterPro" id="IPR045864">
    <property type="entry name" value="aa-tRNA-synth_II/BPL/LPL"/>
</dbReference>
<dbReference type="PIRSF" id="PIRSF001549">
    <property type="entry name" value="His-tRNA_synth"/>
    <property type="match status" value="1"/>
</dbReference>
<organism evidence="11 12">
    <name type="scientific">Candidatus Kaiserbacteria bacterium CG10_big_fil_rev_8_21_14_0_10_59_10</name>
    <dbReference type="NCBI Taxonomy" id="1974612"/>
    <lineage>
        <taxon>Bacteria</taxon>
        <taxon>Candidatus Kaiseribacteriota</taxon>
    </lineage>
</organism>
<evidence type="ECO:0000256" key="7">
    <source>
        <dbReference type="ARBA" id="ARBA00047639"/>
    </source>
</evidence>
<dbReference type="GO" id="GO:0006427">
    <property type="term" value="P:histidyl-tRNA aminoacylation"/>
    <property type="evidence" value="ECO:0007669"/>
    <property type="project" value="UniProtKB-UniRule"/>
</dbReference>
<comment type="subunit">
    <text evidence="8">Homodimer.</text>
</comment>
<feature type="binding site" evidence="9">
    <location>
        <begin position="88"/>
        <end position="90"/>
    </location>
    <ligand>
        <name>L-histidine</name>
        <dbReference type="ChEBI" id="CHEBI:57595"/>
    </ligand>
</feature>
<dbReference type="Pfam" id="PF03129">
    <property type="entry name" value="HGTP_anticodon"/>
    <property type="match status" value="1"/>
</dbReference>
<dbReference type="GO" id="GO:0005737">
    <property type="term" value="C:cytoplasm"/>
    <property type="evidence" value="ECO:0007669"/>
    <property type="project" value="UniProtKB-SubCell"/>
</dbReference>
<comment type="caution">
    <text evidence="11">The sequence shown here is derived from an EMBL/GenBank/DDBJ whole genome shotgun (WGS) entry which is preliminary data.</text>
</comment>
<evidence type="ECO:0000256" key="2">
    <source>
        <dbReference type="ARBA" id="ARBA00022598"/>
    </source>
</evidence>
<feature type="binding site" evidence="9">
    <location>
        <position position="118"/>
    </location>
    <ligand>
        <name>L-histidine</name>
        <dbReference type="ChEBI" id="CHEBI:57595"/>
    </ligand>
</feature>
<dbReference type="EMBL" id="PFBM01000017">
    <property type="protein sequence ID" value="PIR82361.1"/>
    <property type="molecule type" value="Genomic_DNA"/>
</dbReference>
<dbReference type="SUPFAM" id="SSF55681">
    <property type="entry name" value="Class II aaRS and biotin synthetases"/>
    <property type="match status" value="1"/>
</dbReference>
<dbReference type="Gene3D" id="3.40.50.800">
    <property type="entry name" value="Anticodon-binding domain"/>
    <property type="match status" value="1"/>
</dbReference>
<dbReference type="Gene3D" id="3.30.930.10">
    <property type="entry name" value="Bira Bifunctional Protein, Domain 2"/>
    <property type="match status" value="1"/>
</dbReference>
<dbReference type="GO" id="GO:0004821">
    <property type="term" value="F:histidine-tRNA ligase activity"/>
    <property type="evidence" value="ECO:0007669"/>
    <property type="project" value="UniProtKB-UniRule"/>
</dbReference>
<keyword evidence="8" id="KW-0963">Cytoplasm</keyword>
<keyword evidence="6 8" id="KW-0030">Aminoacyl-tRNA synthetase</keyword>
<sequence>MSCMAKGSSFSAERYRGVRDFYPEDQFVQRFIFEHMERSCELFGYEEYGASILEPVELYRGKSSEEIVNEQMYTFTDRGGREVALRPEMTPSLARLIAAREREIPFPARWYAIANMFRYERPQRGRLREHWQLNADIVGAAGIEADAEVIALAHFIMRSMGADEHDFEIRLSDRRLLDAAYEECGIEGTLRPAATRLLDKRDKLDDFPAALAELLGAERARALEEKLERTTSSAFLEELRSELQGFDVRNVSIDTRVTRGFDYYTGMVFEVYDTSEENRRSLFGGGRYDNLLAHFGGKQIPAVGFGMGDVTARDFLDAHGLLPGYAPATELMLCVVDRSAMVHANKLAQDLRREDVTVAVNFSGKRIGDQVRQADKMNIPFVIAVGESERDSGRYTVKNLESGAEITLPADRIAEHLFSSLG</sequence>
<dbReference type="EC" id="6.1.1.21" evidence="8"/>